<dbReference type="EMBL" id="LAZR01049202">
    <property type="protein sequence ID" value="KKK90193.1"/>
    <property type="molecule type" value="Genomic_DNA"/>
</dbReference>
<keyword evidence="1" id="KW-0472">Membrane</keyword>
<dbReference type="AlphaFoldDB" id="A0A0F8Z8W1"/>
<feature type="transmembrane region" description="Helical" evidence="1">
    <location>
        <begin position="9"/>
        <end position="27"/>
    </location>
</feature>
<organism evidence="2">
    <name type="scientific">marine sediment metagenome</name>
    <dbReference type="NCBI Taxonomy" id="412755"/>
    <lineage>
        <taxon>unclassified sequences</taxon>
        <taxon>metagenomes</taxon>
        <taxon>ecological metagenomes</taxon>
    </lineage>
</organism>
<evidence type="ECO:0000313" key="2">
    <source>
        <dbReference type="EMBL" id="KKK90193.1"/>
    </source>
</evidence>
<comment type="caution">
    <text evidence="2">The sequence shown here is derived from an EMBL/GenBank/DDBJ whole genome shotgun (WGS) entry which is preliminary data.</text>
</comment>
<protein>
    <submittedName>
        <fullName evidence="2">Uncharacterized protein</fullName>
    </submittedName>
</protein>
<gene>
    <name evidence="2" type="ORF">LCGC14_2725540</name>
</gene>
<feature type="transmembrane region" description="Helical" evidence="1">
    <location>
        <begin position="47"/>
        <end position="72"/>
    </location>
</feature>
<evidence type="ECO:0000256" key="1">
    <source>
        <dbReference type="SAM" id="Phobius"/>
    </source>
</evidence>
<name>A0A0F8Z8W1_9ZZZZ</name>
<keyword evidence="1" id="KW-1133">Transmembrane helix</keyword>
<accession>A0A0F8Z8W1</accession>
<proteinExistence type="predicted"/>
<keyword evidence="1" id="KW-0812">Transmembrane</keyword>
<sequence>MGGSISKSFGGWFLTIICSSLLYIAIISIDDFNLNYISFTATLLDGIIIIIIAGAVNLLLFGALVMLISLIAGRS</sequence>
<reference evidence="2" key="1">
    <citation type="journal article" date="2015" name="Nature">
        <title>Complex archaea that bridge the gap between prokaryotes and eukaryotes.</title>
        <authorList>
            <person name="Spang A."/>
            <person name="Saw J.H."/>
            <person name="Jorgensen S.L."/>
            <person name="Zaremba-Niedzwiedzka K."/>
            <person name="Martijn J."/>
            <person name="Lind A.E."/>
            <person name="van Eijk R."/>
            <person name="Schleper C."/>
            <person name="Guy L."/>
            <person name="Ettema T.J."/>
        </authorList>
    </citation>
    <scope>NUCLEOTIDE SEQUENCE</scope>
</reference>